<dbReference type="PANTHER" id="PTHR47966">
    <property type="entry name" value="BETA-SITE APP-CLEAVING ENZYME, ISOFORM A-RELATED"/>
    <property type="match status" value="1"/>
</dbReference>
<evidence type="ECO:0000313" key="8">
    <source>
        <dbReference type="Proteomes" id="UP000033483"/>
    </source>
</evidence>
<gene>
    <name evidence="7" type="ORF">TD95_001230</name>
</gene>
<dbReference type="SUPFAM" id="SSF50630">
    <property type="entry name" value="Acid proteases"/>
    <property type="match status" value="1"/>
</dbReference>
<dbReference type="Gene3D" id="2.40.70.10">
    <property type="entry name" value="Acid Proteases"/>
    <property type="match status" value="2"/>
</dbReference>
<feature type="signal peptide" evidence="5">
    <location>
        <begin position="1"/>
        <end position="17"/>
    </location>
</feature>
<name>A0A0F4ZCT5_9PEZI</name>
<dbReference type="GO" id="GO:0006508">
    <property type="term" value="P:proteolysis"/>
    <property type="evidence" value="ECO:0007669"/>
    <property type="project" value="UniProtKB-KW"/>
</dbReference>
<dbReference type="InterPro" id="IPR001969">
    <property type="entry name" value="Aspartic_peptidase_AS"/>
</dbReference>
<feature type="active site" evidence="3">
    <location>
        <position position="323"/>
    </location>
</feature>
<evidence type="ECO:0000256" key="3">
    <source>
        <dbReference type="PIRSR" id="PIRSR601461-1"/>
    </source>
</evidence>
<proteinExistence type="inferred from homology"/>
<dbReference type="InterPro" id="IPR001461">
    <property type="entry name" value="Aspartic_peptidase_A1"/>
</dbReference>
<keyword evidence="4" id="KW-0645">Protease</keyword>
<dbReference type="PRINTS" id="PR00792">
    <property type="entry name" value="PEPSIN"/>
</dbReference>
<evidence type="ECO:0000256" key="5">
    <source>
        <dbReference type="SAM" id="SignalP"/>
    </source>
</evidence>
<dbReference type="Proteomes" id="UP000033483">
    <property type="component" value="Unassembled WGS sequence"/>
</dbReference>
<keyword evidence="2 4" id="KW-0064">Aspartyl protease</keyword>
<evidence type="ECO:0000313" key="7">
    <source>
        <dbReference type="EMBL" id="KKA27648.1"/>
    </source>
</evidence>
<dbReference type="PANTHER" id="PTHR47966:SF47">
    <property type="entry name" value="ENDOPEPTIDASE, PUTATIVE (AFU_ORTHOLOGUE AFUA_3G01220)-RELATED"/>
    <property type="match status" value="1"/>
</dbReference>
<feature type="domain" description="Peptidase A1" evidence="6">
    <location>
        <begin position="84"/>
        <end position="437"/>
    </location>
</feature>
<dbReference type="InterPro" id="IPR021109">
    <property type="entry name" value="Peptidase_aspartic_dom_sf"/>
</dbReference>
<feature type="active site" evidence="3">
    <location>
        <position position="100"/>
    </location>
</feature>
<evidence type="ECO:0000256" key="2">
    <source>
        <dbReference type="ARBA" id="ARBA00022750"/>
    </source>
</evidence>
<dbReference type="GO" id="GO:0004190">
    <property type="term" value="F:aspartic-type endopeptidase activity"/>
    <property type="evidence" value="ECO:0007669"/>
    <property type="project" value="UniProtKB-KW"/>
</dbReference>
<protein>
    <recommendedName>
        <fullName evidence="6">Peptidase A1 domain-containing protein</fullName>
    </recommendedName>
</protein>
<sequence>MLRLAATLSAAAALAAAAPANLGHGPAIVSSRTSPYPMSQHVLPLNRVQTGSGAISKRSALYKLSSTAPAGTTHLISLFEGEEFATAITIDGESYDVIVDSGSSDTWLVQKNFSCVDVDTSAAEPESECNFGKTFSVNSKTFTKIPNENFNIGYGDGEFLTGYLGTQDITVAGITVKNQTMGVVNYAGWEGDGTTSGLMGLAFPGLTSAYGGTVPSEDGETGHTQIQYSPIFTNMVKQGLSDNLFSLAISRNLEGNSGYLAFGGLPPVTYTGSFVTTPILETKENGYNEGIDFYTIQIDGITLGSSTDVLSSSGGSDVYYIVDSGTTLNYVPTPVATQINAAFSPAATYNSTVGGYVVQCSATAPKVGTKISGQVLYLDPLDLMLPLGETVNGEEMCLTGIVDGGALSDDELYILGDVFLKSLVAVYDVGKSQMAFAARAPYTSDDTY</sequence>
<keyword evidence="5" id="KW-0732">Signal</keyword>
<keyword evidence="8" id="KW-1185">Reference proteome</keyword>
<comment type="similarity">
    <text evidence="1 4">Belongs to the peptidase A1 family.</text>
</comment>
<evidence type="ECO:0000256" key="4">
    <source>
        <dbReference type="RuleBase" id="RU000454"/>
    </source>
</evidence>
<dbReference type="Pfam" id="PF00026">
    <property type="entry name" value="Asp"/>
    <property type="match status" value="1"/>
</dbReference>
<feature type="chain" id="PRO_5002482529" description="Peptidase A1 domain-containing protein" evidence="5">
    <location>
        <begin position="18"/>
        <end position="448"/>
    </location>
</feature>
<keyword evidence="4" id="KW-0378">Hydrolase</keyword>
<comment type="caution">
    <text evidence="7">The sequence shown here is derived from an EMBL/GenBank/DDBJ whole genome shotgun (WGS) entry which is preliminary data.</text>
</comment>
<dbReference type="OrthoDB" id="15189at2759"/>
<accession>A0A0F4ZCT5</accession>
<evidence type="ECO:0000259" key="6">
    <source>
        <dbReference type="PROSITE" id="PS51767"/>
    </source>
</evidence>
<dbReference type="InterPro" id="IPR033121">
    <property type="entry name" value="PEPTIDASE_A1"/>
</dbReference>
<dbReference type="InterPro" id="IPR034164">
    <property type="entry name" value="Pepsin-like_dom"/>
</dbReference>
<reference evidence="7 8" key="1">
    <citation type="submission" date="2015-03" db="EMBL/GenBank/DDBJ databases">
        <authorList>
            <person name="Radwan O."/>
            <person name="Al-Naeli F.A."/>
            <person name="Rendon G.A."/>
            <person name="Fields C."/>
        </authorList>
    </citation>
    <scope>NUCLEOTIDE SEQUENCE [LARGE SCALE GENOMIC DNA]</scope>
    <source>
        <strain evidence="7">CR-DP1</strain>
    </source>
</reference>
<evidence type="ECO:0000256" key="1">
    <source>
        <dbReference type="ARBA" id="ARBA00007447"/>
    </source>
</evidence>
<dbReference type="CDD" id="cd05471">
    <property type="entry name" value="pepsin_like"/>
    <property type="match status" value="1"/>
</dbReference>
<dbReference type="EMBL" id="LAEV01001610">
    <property type="protein sequence ID" value="KKA27648.1"/>
    <property type="molecule type" value="Genomic_DNA"/>
</dbReference>
<dbReference type="GO" id="GO:0000324">
    <property type="term" value="C:fungal-type vacuole"/>
    <property type="evidence" value="ECO:0007669"/>
    <property type="project" value="TreeGrafter"/>
</dbReference>
<dbReference type="PROSITE" id="PS00141">
    <property type="entry name" value="ASP_PROTEASE"/>
    <property type="match status" value="1"/>
</dbReference>
<dbReference type="AlphaFoldDB" id="A0A0F4ZCT5"/>
<organism evidence="7 8">
    <name type="scientific">Thielaviopsis punctulata</name>
    <dbReference type="NCBI Taxonomy" id="72032"/>
    <lineage>
        <taxon>Eukaryota</taxon>
        <taxon>Fungi</taxon>
        <taxon>Dikarya</taxon>
        <taxon>Ascomycota</taxon>
        <taxon>Pezizomycotina</taxon>
        <taxon>Sordariomycetes</taxon>
        <taxon>Hypocreomycetidae</taxon>
        <taxon>Microascales</taxon>
        <taxon>Ceratocystidaceae</taxon>
        <taxon>Thielaviopsis</taxon>
    </lineage>
</organism>
<dbReference type="PROSITE" id="PS51767">
    <property type="entry name" value="PEPTIDASE_A1"/>
    <property type="match status" value="1"/>
</dbReference>